<dbReference type="InterPro" id="IPR011129">
    <property type="entry name" value="CSD"/>
</dbReference>
<dbReference type="GO" id="GO:0003676">
    <property type="term" value="F:nucleic acid binding"/>
    <property type="evidence" value="ECO:0007669"/>
    <property type="project" value="InterPro"/>
</dbReference>
<organism evidence="3 4">
    <name type="scientific">Umbelopsis vinacea</name>
    <dbReference type="NCBI Taxonomy" id="44442"/>
    <lineage>
        <taxon>Eukaryota</taxon>
        <taxon>Fungi</taxon>
        <taxon>Fungi incertae sedis</taxon>
        <taxon>Mucoromycota</taxon>
        <taxon>Mucoromycotina</taxon>
        <taxon>Umbelopsidomycetes</taxon>
        <taxon>Umbelopsidales</taxon>
        <taxon>Umbelopsidaceae</taxon>
        <taxon>Umbelopsis</taxon>
    </lineage>
</organism>
<keyword evidence="4" id="KW-1185">Reference proteome</keyword>
<feature type="compositionally biased region" description="Low complexity" evidence="1">
    <location>
        <begin position="169"/>
        <end position="186"/>
    </location>
</feature>
<accession>A0A8H7PTJ0</accession>
<protein>
    <recommendedName>
        <fullName evidence="2">CSD domain-containing protein</fullName>
    </recommendedName>
</protein>
<dbReference type="Pfam" id="PF00313">
    <property type="entry name" value="CSD"/>
    <property type="match status" value="1"/>
</dbReference>
<gene>
    <name evidence="3" type="ORF">INT44_006453</name>
</gene>
<dbReference type="CDD" id="cd04458">
    <property type="entry name" value="CSP_CDS"/>
    <property type="match status" value="1"/>
</dbReference>
<dbReference type="Proteomes" id="UP000612746">
    <property type="component" value="Unassembled WGS sequence"/>
</dbReference>
<evidence type="ECO:0000313" key="4">
    <source>
        <dbReference type="Proteomes" id="UP000612746"/>
    </source>
</evidence>
<dbReference type="OrthoDB" id="422005at2759"/>
<dbReference type="SUPFAM" id="SSF50249">
    <property type="entry name" value="Nucleic acid-binding proteins"/>
    <property type="match status" value="1"/>
</dbReference>
<dbReference type="AlphaFoldDB" id="A0A8H7PTJ0"/>
<dbReference type="SMART" id="SM00357">
    <property type="entry name" value="CSP"/>
    <property type="match status" value="1"/>
</dbReference>
<feature type="compositionally biased region" description="Polar residues" evidence="1">
    <location>
        <begin position="143"/>
        <end position="158"/>
    </location>
</feature>
<dbReference type="EMBL" id="JAEPRA010000010">
    <property type="protein sequence ID" value="KAG2179605.1"/>
    <property type="molecule type" value="Genomic_DNA"/>
</dbReference>
<evidence type="ECO:0000256" key="1">
    <source>
        <dbReference type="SAM" id="MobiDB-lite"/>
    </source>
</evidence>
<proteinExistence type="predicted"/>
<dbReference type="InterPro" id="IPR050181">
    <property type="entry name" value="Cold_shock_domain"/>
</dbReference>
<comment type="caution">
    <text evidence="3">The sequence shown here is derived from an EMBL/GenBank/DDBJ whole genome shotgun (WGS) entry which is preliminary data.</text>
</comment>
<sequence>MSSTANTRKAGRVKFFNSVKGFGFIVPDDQAGQQNIEEVFVHHTAIHNDGGFKSLAEVRTVEYDLVQGPKGMQAANVSGPGGVSVQGDPTAGRRPYDAYGGGNRYGNNVAYGMSGGFNPGFTGQNLYPYGGAPFPGYSQQFSAFPYPQSGSPQQQVPATSPGVMPSAHYTQQQQQQGAPFTPYQQQPQATRGQTGGSNGAGAYYPQ</sequence>
<feature type="region of interest" description="Disordered" evidence="1">
    <location>
        <begin position="143"/>
        <end position="206"/>
    </location>
</feature>
<dbReference type="InterPro" id="IPR002059">
    <property type="entry name" value="CSP_DNA-bd"/>
</dbReference>
<dbReference type="Gene3D" id="2.40.50.140">
    <property type="entry name" value="Nucleic acid-binding proteins"/>
    <property type="match status" value="1"/>
</dbReference>
<evidence type="ECO:0000259" key="2">
    <source>
        <dbReference type="PROSITE" id="PS51857"/>
    </source>
</evidence>
<evidence type="ECO:0000313" key="3">
    <source>
        <dbReference type="EMBL" id="KAG2179605.1"/>
    </source>
</evidence>
<dbReference type="PANTHER" id="PTHR11544">
    <property type="entry name" value="COLD SHOCK DOMAIN CONTAINING PROTEINS"/>
    <property type="match status" value="1"/>
</dbReference>
<dbReference type="InterPro" id="IPR012340">
    <property type="entry name" value="NA-bd_OB-fold"/>
</dbReference>
<feature type="domain" description="CSD" evidence="2">
    <location>
        <begin position="8"/>
        <end position="79"/>
    </location>
</feature>
<name>A0A8H7PTJ0_9FUNG</name>
<reference evidence="3" key="1">
    <citation type="submission" date="2020-12" db="EMBL/GenBank/DDBJ databases">
        <title>Metabolic potential, ecology and presence of endohyphal bacteria is reflected in genomic diversity of Mucoromycotina.</title>
        <authorList>
            <person name="Muszewska A."/>
            <person name="Okrasinska A."/>
            <person name="Steczkiewicz K."/>
            <person name="Drgas O."/>
            <person name="Orlowska M."/>
            <person name="Perlinska-Lenart U."/>
            <person name="Aleksandrzak-Piekarczyk T."/>
            <person name="Szatraj K."/>
            <person name="Zielenkiewicz U."/>
            <person name="Pilsyk S."/>
            <person name="Malc E."/>
            <person name="Mieczkowski P."/>
            <person name="Kruszewska J.S."/>
            <person name="Biernat P."/>
            <person name="Pawlowska J."/>
        </authorList>
    </citation>
    <scope>NUCLEOTIDE SEQUENCE</scope>
    <source>
        <strain evidence="3">WA0000051536</strain>
    </source>
</reference>
<dbReference type="PROSITE" id="PS51857">
    <property type="entry name" value="CSD_2"/>
    <property type="match status" value="1"/>
</dbReference>
<dbReference type="PRINTS" id="PR00050">
    <property type="entry name" value="COLDSHOCK"/>
</dbReference>